<feature type="domain" description="DUF4365" evidence="1">
    <location>
        <begin position="20"/>
        <end position="139"/>
    </location>
</feature>
<protein>
    <submittedName>
        <fullName evidence="2">DUF4365 domain-containing protein</fullName>
    </submittedName>
</protein>
<reference evidence="2 3" key="1">
    <citation type="submission" date="2020-01" db="EMBL/GenBank/DDBJ databases">
        <title>Comparative genomics of meat spoilage bacteria.</title>
        <authorList>
            <person name="Hilgarth M."/>
            <person name="Vogel R.F."/>
        </authorList>
    </citation>
    <scope>NUCLEOTIDE SEQUENCE [LARGE SCALE GENOMIC DNA]</scope>
    <source>
        <strain evidence="2 3">TMW2.2077</strain>
    </source>
</reference>
<proteinExistence type="predicted"/>
<accession>A0ABS1ZMC5</accession>
<dbReference type="RefSeq" id="WP_203303808.1">
    <property type="nucleotide sequence ID" value="NZ_JAAEBW010000017.1"/>
</dbReference>
<dbReference type="EMBL" id="JAAEBW010000017">
    <property type="protein sequence ID" value="MBM1197644.1"/>
    <property type="molecule type" value="Genomic_DNA"/>
</dbReference>
<dbReference type="InterPro" id="IPR025375">
    <property type="entry name" value="DUF4365"/>
</dbReference>
<gene>
    <name evidence="2" type="ORF">GYN02_21000</name>
</gene>
<organism evidence="2 3">
    <name type="scientific">Pseudomonas weihenstephanensis</name>
    <dbReference type="NCBI Taxonomy" id="1608994"/>
    <lineage>
        <taxon>Bacteria</taxon>
        <taxon>Pseudomonadati</taxon>
        <taxon>Pseudomonadota</taxon>
        <taxon>Gammaproteobacteria</taxon>
        <taxon>Pseudomonadales</taxon>
        <taxon>Pseudomonadaceae</taxon>
        <taxon>Pseudomonas</taxon>
    </lineage>
</organism>
<sequence length="604" mass="69165">MTPGEIGTEAGRIFEYNLPSNWIFRSQEDQNDHGIDGEIEVKDSNGMAQGKEFVFKVQIKGEGTSNFIDNDKKLSFNLKTSRLKYYLSFNIPVILVVVETSSEKIYWISITDNEELIAKVSNVKTDSIQIHLPVQNIIKRRDPALAKNLLSSVFNSWDYLAIKGVKSSIRRFGDLDPERLEYRISEMGDALYKAHHQMLGNHLSRGEFTKVYKVSGDMLQSKIVPAADRFVAGLFYRTALRISPLHESVIDQMREMFNVSVLLIKLAHEEKSENLRRYSIGLARSAKFKYEINSLYSNHNASKVFSSDSAEGFIFRSEIYKQYSRVCISLKKIIDSLSLIGSKFQYHIFCEIYFESATSLFLFRAIQNERGSEESIEFYQNWLVTTFQFCMSYAFFAGTPERAERLYSLALHTNLHSSKERDALKASLSSISSIAMQTLEAVERSHKPIVERDFLSISTEEQMSYFKDTARNMGMDPDDIKSQMGQIVSMALKNYDPTEILINCEHLFVHYKPGGIIAQTLQMHSAGGMHLLVCLKHRHVQGTGNLLKNLYLPPSNMPMPGFKKSYCESCSDCSPRPSSWEWSLAWQRTEVSKHIAFLDLFKNW</sequence>
<comment type="caution">
    <text evidence="2">The sequence shown here is derived from an EMBL/GenBank/DDBJ whole genome shotgun (WGS) entry which is preliminary data.</text>
</comment>
<evidence type="ECO:0000259" key="1">
    <source>
        <dbReference type="Pfam" id="PF14280"/>
    </source>
</evidence>
<name>A0ABS1ZMC5_9PSED</name>
<dbReference type="Pfam" id="PF14280">
    <property type="entry name" value="DUF4365"/>
    <property type="match status" value="1"/>
</dbReference>
<evidence type="ECO:0000313" key="2">
    <source>
        <dbReference type="EMBL" id="MBM1197644.1"/>
    </source>
</evidence>
<dbReference type="Proteomes" id="UP000809529">
    <property type="component" value="Unassembled WGS sequence"/>
</dbReference>
<evidence type="ECO:0000313" key="3">
    <source>
        <dbReference type="Proteomes" id="UP000809529"/>
    </source>
</evidence>
<keyword evidence="3" id="KW-1185">Reference proteome</keyword>